<dbReference type="Proteomes" id="UP000790580">
    <property type="component" value="Unassembled WGS sequence"/>
</dbReference>
<organism evidence="2 3">
    <name type="scientific">Evansella alkalicola</name>
    <dbReference type="NCBI Taxonomy" id="745819"/>
    <lineage>
        <taxon>Bacteria</taxon>
        <taxon>Bacillati</taxon>
        <taxon>Bacillota</taxon>
        <taxon>Bacilli</taxon>
        <taxon>Bacillales</taxon>
        <taxon>Bacillaceae</taxon>
        <taxon>Evansella</taxon>
    </lineage>
</organism>
<reference evidence="2 3" key="1">
    <citation type="submission" date="2021-06" db="EMBL/GenBank/DDBJ databases">
        <title>Bacillus sp. RD4P76, an endophyte from a halophyte.</title>
        <authorList>
            <person name="Sun J.-Q."/>
        </authorList>
    </citation>
    <scope>NUCLEOTIDE SEQUENCE [LARGE SCALE GENOMIC DNA]</scope>
    <source>
        <strain evidence="2 3">JCM 17098</strain>
    </source>
</reference>
<comment type="caution">
    <text evidence="2">The sequence shown here is derived from an EMBL/GenBank/DDBJ whole genome shotgun (WGS) entry which is preliminary data.</text>
</comment>
<keyword evidence="1" id="KW-0472">Membrane</keyword>
<feature type="transmembrane region" description="Helical" evidence="1">
    <location>
        <begin position="7"/>
        <end position="29"/>
    </location>
</feature>
<feature type="transmembrane region" description="Helical" evidence="1">
    <location>
        <begin position="49"/>
        <end position="71"/>
    </location>
</feature>
<keyword evidence="1" id="KW-1133">Transmembrane helix</keyword>
<evidence type="ECO:0000313" key="3">
    <source>
        <dbReference type="Proteomes" id="UP000790580"/>
    </source>
</evidence>
<gene>
    <name evidence="2" type="ORF">KS407_17890</name>
</gene>
<dbReference type="RefSeq" id="WP_140354922.1">
    <property type="nucleotide sequence ID" value="NZ_JAHQCR010000075.1"/>
</dbReference>
<accession>A0ABS6JYI6</accession>
<keyword evidence="1" id="KW-0812">Transmembrane</keyword>
<evidence type="ECO:0000256" key="1">
    <source>
        <dbReference type="SAM" id="Phobius"/>
    </source>
</evidence>
<evidence type="ECO:0000313" key="2">
    <source>
        <dbReference type="EMBL" id="MBU9723292.1"/>
    </source>
</evidence>
<sequence>MRNFMISLFSGIILGSIIAFFVTDGPIFFRIQAAPHYVENAALEINPDVFFMYFTIIIVAVIIIYASLFLLGRLRHKIRMVSNK</sequence>
<dbReference type="EMBL" id="JAHQCR010000075">
    <property type="protein sequence ID" value="MBU9723292.1"/>
    <property type="molecule type" value="Genomic_DNA"/>
</dbReference>
<proteinExistence type="predicted"/>
<protein>
    <recommendedName>
        <fullName evidence="4">DUF4321 domain-containing protein</fullName>
    </recommendedName>
</protein>
<name>A0ABS6JYI6_9BACI</name>
<evidence type="ECO:0008006" key="4">
    <source>
        <dbReference type="Google" id="ProtNLM"/>
    </source>
</evidence>
<keyword evidence="3" id="KW-1185">Reference proteome</keyword>